<evidence type="ECO:0000256" key="1">
    <source>
        <dbReference type="ARBA" id="ARBA00023125"/>
    </source>
</evidence>
<feature type="non-terminal residue" evidence="3">
    <location>
        <position position="52"/>
    </location>
</feature>
<reference evidence="3" key="1">
    <citation type="submission" date="2021-02" db="EMBL/GenBank/DDBJ databases">
        <authorList>
            <person name="Nowell W R."/>
        </authorList>
    </citation>
    <scope>NUCLEOTIDE SEQUENCE</scope>
</reference>
<comment type="caution">
    <text evidence="3">The sequence shown here is derived from an EMBL/GenBank/DDBJ whole genome shotgun (WGS) entry which is preliminary data.</text>
</comment>
<dbReference type="SUPFAM" id="SSF46689">
    <property type="entry name" value="Homeodomain-like"/>
    <property type="match status" value="1"/>
</dbReference>
<dbReference type="PROSITE" id="PS51253">
    <property type="entry name" value="HTH_CENPB"/>
    <property type="match status" value="1"/>
</dbReference>
<feature type="domain" description="HTH CENPB-type" evidence="2">
    <location>
        <begin position="1"/>
        <end position="52"/>
    </location>
</feature>
<dbReference type="Proteomes" id="UP000681720">
    <property type="component" value="Unassembled WGS sequence"/>
</dbReference>
<dbReference type="Gene3D" id="1.10.10.60">
    <property type="entry name" value="Homeodomain-like"/>
    <property type="match status" value="1"/>
</dbReference>
<dbReference type="InterPro" id="IPR009057">
    <property type="entry name" value="Homeodomain-like_sf"/>
</dbReference>
<accession>A0A8S3EGZ2</accession>
<protein>
    <recommendedName>
        <fullName evidence="2">HTH CENPB-type domain-containing protein</fullName>
    </recommendedName>
</protein>
<gene>
    <name evidence="3" type="ORF">GIL414_LOCUS61542</name>
</gene>
<dbReference type="EMBL" id="CAJOBJ010242371">
    <property type="protein sequence ID" value="CAF5077943.1"/>
    <property type="molecule type" value="Genomic_DNA"/>
</dbReference>
<dbReference type="InterPro" id="IPR006600">
    <property type="entry name" value="HTH_CenpB_DNA-bd_dom"/>
</dbReference>
<evidence type="ECO:0000259" key="2">
    <source>
        <dbReference type="PROSITE" id="PS51253"/>
    </source>
</evidence>
<sequence>MFENARENYLPAHDLDLRRWALQKAKEISLGDFSASAHWVLMFKRRHNIVSR</sequence>
<dbReference type="AlphaFoldDB" id="A0A8S3EGZ2"/>
<organism evidence="3 4">
    <name type="scientific">Rotaria magnacalcarata</name>
    <dbReference type="NCBI Taxonomy" id="392030"/>
    <lineage>
        <taxon>Eukaryota</taxon>
        <taxon>Metazoa</taxon>
        <taxon>Spiralia</taxon>
        <taxon>Gnathifera</taxon>
        <taxon>Rotifera</taxon>
        <taxon>Eurotatoria</taxon>
        <taxon>Bdelloidea</taxon>
        <taxon>Philodinida</taxon>
        <taxon>Philodinidae</taxon>
        <taxon>Rotaria</taxon>
    </lineage>
</organism>
<name>A0A8S3EGZ2_9BILA</name>
<evidence type="ECO:0000313" key="4">
    <source>
        <dbReference type="Proteomes" id="UP000681720"/>
    </source>
</evidence>
<dbReference type="Pfam" id="PF03221">
    <property type="entry name" value="HTH_Tnp_Tc5"/>
    <property type="match status" value="1"/>
</dbReference>
<evidence type="ECO:0000313" key="3">
    <source>
        <dbReference type="EMBL" id="CAF5077943.1"/>
    </source>
</evidence>
<proteinExistence type="predicted"/>
<keyword evidence="1" id="KW-0238">DNA-binding</keyword>
<dbReference type="GO" id="GO:0003677">
    <property type="term" value="F:DNA binding"/>
    <property type="evidence" value="ECO:0007669"/>
    <property type="project" value="UniProtKB-KW"/>
</dbReference>